<evidence type="ECO:0000256" key="3">
    <source>
        <dbReference type="PROSITE-ProRule" id="PRU00023"/>
    </source>
</evidence>
<keyword evidence="2 3" id="KW-0040">ANK repeat</keyword>
<evidence type="ECO:0000313" key="6">
    <source>
        <dbReference type="Proteomes" id="UP001198402"/>
    </source>
</evidence>
<dbReference type="SUPFAM" id="SSF48403">
    <property type="entry name" value="Ankyrin repeat"/>
    <property type="match status" value="3"/>
</dbReference>
<sequence length="974" mass="104804">MKINKQAKYVFALIIAFSFSYQLEAQNSSKVNIKPGKFYAYKNSPEYYNLELVASNSSVVQLTDEKGKQTTFMQDKTDKSLFRQSGQPRTYFSYGGRIIAVNFNGGRKGTWTRGEFAKPNPGLKYAKQLQKGDYSATLSYKDKNKTTYIVGGGLPSKETNPIFSISHTWKLSYNKDGSMMYLTSSTQNNSKNLNKLSTEDRGRLFGHIKFKLGGFGYYNEADNRKIQILSSSNFKMSFPGQKYALNLKAVNSSPNNGYSKVNAVSTNTPVVNTTNKLSTTSKTAQIHDAVRTGDYDKVESLILKKGADSNLKDGINGRSALHYAAASGDNDIASFLVKSGSANINLTDNNGLTPLDLAVQNNNLETAKALLQSGANAGLANKGLDRVVSTKNKELLKMFLQNGANATTALNKVIEVDDVELLNIVLDNSTARATNPLFEKAVNNRSQQTAIELLIRGLDKEKAMDFVIQKKDKQMVSLILGTNPNVTTSNKALVFGVEQRDMALAQNAIDAHNANPTLGMAPAVKTNNSQMVSFLLSKGADPNDQMDEASAEGKKAIVEMLLMQSANPDLGVKEAATNDQIATLQVLLDASGDANLAMPIAIDKGNVAMVNMCISAPKPADVYRSEYVVTACEKSNLDVLNALLLAGADANPGMPISIAKKDVKLVRELVVAGADVNKPEYLKKSAELKDHATAQVLVENGADPNPGMPAAIKIGDVTMVDLLLKKGADGTIPAFIATASTQGNTEITKMLIDVGSDPNNGIMPAIVANKAKVLSLLINSGANANSELHLKESIKHNNPNLTELIINNGADAKLALEPAVNSNAHKIINLISVNGVDVTDQKYLEIAVNKNFTETANALTKAGASGSDWWDETLGENLLHKSIRKHLNAYMVNILVNGGIDVNVKTKNGDSPLHLAVYQGKKKKDATADVVVSLINANADVNATNANGETVLKSAPSRRKITKPLKKAGAKKKI</sequence>
<evidence type="ECO:0000256" key="2">
    <source>
        <dbReference type="ARBA" id="ARBA00023043"/>
    </source>
</evidence>
<dbReference type="PRINTS" id="PR01415">
    <property type="entry name" value="ANKYRIN"/>
</dbReference>
<evidence type="ECO:0000256" key="4">
    <source>
        <dbReference type="SAM" id="SignalP"/>
    </source>
</evidence>
<feature type="repeat" description="ANK" evidence="3">
    <location>
        <begin position="350"/>
        <end position="382"/>
    </location>
</feature>
<dbReference type="SMART" id="SM00248">
    <property type="entry name" value="ANK"/>
    <property type="match status" value="10"/>
</dbReference>
<keyword evidence="6" id="KW-1185">Reference proteome</keyword>
<keyword evidence="4" id="KW-0732">Signal</keyword>
<dbReference type="InterPro" id="IPR002110">
    <property type="entry name" value="Ankyrin_rpt"/>
</dbReference>
<keyword evidence="1" id="KW-0677">Repeat</keyword>
<feature type="repeat" description="ANK" evidence="3">
    <location>
        <begin position="908"/>
        <end position="946"/>
    </location>
</feature>
<dbReference type="RefSeq" id="WP_224479395.1">
    <property type="nucleotide sequence ID" value="NZ_JAIUJS010000012.1"/>
</dbReference>
<dbReference type="InterPro" id="IPR051165">
    <property type="entry name" value="Multifunctional_ANK_Repeat"/>
</dbReference>
<feature type="chain" id="PRO_5046387031" evidence="4">
    <location>
        <begin position="26"/>
        <end position="974"/>
    </location>
</feature>
<feature type="repeat" description="ANK" evidence="3">
    <location>
        <begin position="316"/>
        <end position="341"/>
    </location>
</feature>
<dbReference type="Proteomes" id="UP001198402">
    <property type="component" value="Unassembled WGS sequence"/>
</dbReference>
<protein>
    <submittedName>
        <fullName evidence="5">Ankyrin repeat domain-containing protein</fullName>
    </submittedName>
</protein>
<name>A0ABS7Y3D4_9FLAO</name>
<reference evidence="6" key="1">
    <citation type="submission" date="2023-07" db="EMBL/GenBank/DDBJ databases">
        <authorList>
            <person name="Yue Y."/>
        </authorList>
    </citation>
    <scope>NUCLEOTIDE SEQUENCE [LARGE SCALE GENOMIC DNA]</scope>
    <source>
        <strain evidence="6">2Y89</strain>
    </source>
</reference>
<feature type="signal peptide" evidence="4">
    <location>
        <begin position="1"/>
        <end position="25"/>
    </location>
</feature>
<dbReference type="EMBL" id="JAIUJS010000012">
    <property type="protein sequence ID" value="MCA0154448.1"/>
    <property type="molecule type" value="Genomic_DNA"/>
</dbReference>
<dbReference type="PANTHER" id="PTHR24123:SF33">
    <property type="entry name" value="PROTEIN HOS4"/>
    <property type="match status" value="1"/>
</dbReference>
<organism evidence="5 6">
    <name type="scientific">Winogradskyella vincentii</name>
    <dbReference type="NCBI Taxonomy" id="2877122"/>
    <lineage>
        <taxon>Bacteria</taxon>
        <taxon>Pseudomonadati</taxon>
        <taxon>Bacteroidota</taxon>
        <taxon>Flavobacteriia</taxon>
        <taxon>Flavobacteriales</taxon>
        <taxon>Flavobacteriaceae</taxon>
        <taxon>Winogradskyella</taxon>
    </lineage>
</organism>
<evidence type="ECO:0000313" key="5">
    <source>
        <dbReference type="EMBL" id="MCA0154448.1"/>
    </source>
</evidence>
<dbReference type="Pfam" id="PF12796">
    <property type="entry name" value="Ank_2"/>
    <property type="match status" value="2"/>
</dbReference>
<comment type="caution">
    <text evidence="5">The sequence shown here is derived from an EMBL/GenBank/DDBJ whole genome shotgun (WGS) entry which is preliminary data.</text>
</comment>
<evidence type="ECO:0000256" key="1">
    <source>
        <dbReference type="ARBA" id="ARBA00022737"/>
    </source>
</evidence>
<dbReference type="PANTHER" id="PTHR24123">
    <property type="entry name" value="ANKYRIN REPEAT-CONTAINING"/>
    <property type="match status" value="1"/>
</dbReference>
<accession>A0ABS7Y3D4</accession>
<dbReference type="PROSITE" id="PS50088">
    <property type="entry name" value="ANK_REPEAT"/>
    <property type="match status" value="4"/>
</dbReference>
<proteinExistence type="predicted"/>
<gene>
    <name evidence="5" type="ORF">LBV24_14550</name>
</gene>
<dbReference type="PROSITE" id="PS50297">
    <property type="entry name" value="ANK_REP_REGION"/>
    <property type="match status" value="3"/>
</dbReference>
<feature type="repeat" description="ANK" evidence="3">
    <location>
        <begin position="281"/>
        <end position="314"/>
    </location>
</feature>
<dbReference type="Gene3D" id="1.25.40.20">
    <property type="entry name" value="Ankyrin repeat-containing domain"/>
    <property type="match status" value="4"/>
</dbReference>
<dbReference type="InterPro" id="IPR036770">
    <property type="entry name" value="Ankyrin_rpt-contain_sf"/>
</dbReference>